<organism evidence="1 2">
    <name type="scientific">Fonticella tunisiensis</name>
    <dbReference type="NCBI Taxonomy" id="1096341"/>
    <lineage>
        <taxon>Bacteria</taxon>
        <taxon>Bacillati</taxon>
        <taxon>Bacillota</taxon>
        <taxon>Clostridia</taxon>
        <taxon>Eubacteriales</taxon>
        <taxon>Clostridiaceae</taxon>
        <taxon>Fonticella</taxon>
    </lineage>
</organism>
<comment type="caution">
    <text evidence="1">The sequence shown here is derived from an EMBL/GenBank/DDBJ whole genome shotgun (WGS) entry which is preliminary data.</text>
</comment>
<dbReference type="OrthoDB" id="1715929at2"/>
<dbReference type="EMBL" id="SOAZ01000019">
    <property type="protein sequence ID" value="TDT51296.1"/>
    <property type="molecule type" value="Genomic_DNA"/>
</dbReference>
<evidence type="ECO:0000313" key="2">
    <source>
        <dbReference type="Proteomes" id="UP000295325"/>
    </source>
</evidence>
<name>A0A4R7KAB4_9CLOT</name>
<keyword evidence="2" id="KW-1185">Reference proteome</keyword>
<dbReference type="Proteomes" id="UP000295325">
    <property type="component" value="Unassembled WGS sequence"/>
</dbReference>
<protein>
    <submittedName>
        <fullName evidence="1">Uncharacterized protein</fullName>
    </submittedName>
</protein>
<accession>A0A4R7KAB4</accession>
<proteinExistence type="predicted"/>
<reference evidence="1 2" key="1">
    <citation type="submission" date="2019-03" db="EMBL/GenBank/DDBJ databases">
        <title>Genomic Encyclopedia of Type Strains, Phase IV (KMG-IV): sequencing the most valuable type-strain genomes for metagenomic binning, comparative biology and taxonomic classification.</title>
        <authorList>
            <person name="Goeker M."/>
        </authorList>
    </citation>
    <scope>NUCLEOTIDE SEQUENCE [LARGE SCALE GENOMIC DNA]</scope>
    <source>
        <strain evidence="1 2">DSM 24455</strain>
    </source>
</reference>
<dbReference type="AlphaFoldDB" id="A0A4R7KAB4"/>
<evidence type="ECO:0000313" key="1">
    <source>
        <dbReference type="EMBL" id="TDT51296.1"/>
    </source>
</evidence>
<gene>
    <name evidence="1" type="ORF">EDD71_11926</name>
</gene>
<dbReference type="RefSeq" id="WP_133628736.1">
    <property type="nucleotide sequence ID" value="NZ_SOAZ01000019.1"/>
</dbReference>
<sequence>MEGIRISVQFKLRQPFFFSENYKEHINRFLIESGVKHFAFSDLLCIKQKKLNDGFYGLNKGRFDIATFINGDVINLVRKFSNEDMDLGNGTLPLSKINLSGIGYFSEGYMLSPVLVLDDRGESVNYFKNPVMFSESIRKKINNKIFRYL</sequence>